<dbReference type="InterPro" id="IPR000983">
    <property type="entry name" value="Bac_GSPG_pilin"/>
</dbReference>
<dbReference type="RefSeq" id="WP_200761693.1">
    <property type="nucleotide sequence ID" value="NZ_CP036425.1"/>
</dbReference>
<sequence>MLARKLGKNFSHAFTLIELLVVISIIALLIGILLPALGAARDSAKNILCSSNLRQIGIAMNGYTVENDGFLPWSGDPVGHFWPPVLLEYMEGSEDRYWDADTNAAHSGTVAAYQCPSMPYENTHFREVSYGANQAVLHHGRRNFPIQLPGTELQGSSYRWLSPRKIESIRRASENIAMSDSNQMLTDSKGGGCEPWLWWTDNRTPVGHYGGYIFQPLDKADVQPDLPLPITTDLESIQGERWVPGAMRYRHNEGDLDVVGDGSTNAMFVDGHVESAQAGTLTQKHIAVTY</sequence>
<dbReference type="PRINTS" id="PR00813">
    <property type="entry name" value="BCTERIALGSPG"/>
</dbReference>
<keyword evidence="2" id="KW-0812">Transmembrane</keyword>
<keyword evidence="2" id="KW-0472">Membrane</keyword>
<dbReference type="InterPro" id="IPR012902">
    <property type="entry name" value="N_methyl_site"/>
</dbReference>
<dbReference type="Pfam" id="PF07596">
    <property type="entry name" value="SBP_bac_10"/>
    <property type="match status" value="1"/>
</dbReference>
<dbReference type="Pfam" id="PF07963">
    <property type="entry name" value="N_methyl"/>
    <property type="match status" value="1"/>
</dbReference>
<dbReference type="NCBIfam" id="TIGR02532">
    <property type="entry name" value="IV_pilin_GFxxxE"/>
    <property type="match status" value="1"/>
</dbReference>
<dbReference type="EMBL" id="CP036425">
    <property type="protein sequence ID" value="QDU33606.1"/>
    <property type="molecule type" value="Genomic_DNA"/>
</dbReference>
<organism evidence="4 5">
    <name type="scientific">Poriferisphaera corsica</name>
    <dbReference type="NCBI Taxonomy" id="2528020"/>
    <lineage>
        <taxon>Bacteria</taxon>
        <taxon>Pseudomonadati</taxon>
        <taxon>Planctomycetota</taxon>
        <taxon>Phycisphaerae</taxon>
        <taxon>Phycisphaerales</taxon>
        <taxon>Phycisphaeraceae</taxon>
        <taxon>Poriferisphaera</taxon>
    </lineage>
</organism>
<dbReference type="SUPFAM" id="SSF54523">
    <property type="entry name" value="Pili subunits"/>
    <property type="match status" value="1"/>
</dbReference>
<dbReference type="Proteomes" id="UP000317369">
    <property type="component" value="Chromosome"/>
</dbReference>
<evidence type="ECO:0000259" key="3">
    <source>
        <dbReference type="Pfam" id="PF07596"/>
    </source>
</evidence>
<evidence type="ECO:0000256" key="2">
    <source>
        <dbReference type="SAM" id="Phobius"/>
    </source>
</evidence>
<evidence type="ECO:0000313" key="5">
    <source>
        <dbReference type="Proteomes" id="UP000317369"/>
    </source>
</evidence>
<dbReference type="GO" id="GO:0015627">
    <property type="term" value="C:type II protein secretion system complex"/>
    <property type="evidence" value="ECO:0007669"/>
    <property type="project" value="InterPro"/>
</dbReference>
<protein>
    <recommendedName>
        <fullName evidence="3">DUF1559 domain-containing protein</fullName>
    </recommendedName>
</protein>
<dbReference type="GO" id="GO:0015628">
    <property type="term" value="P:protein secretion by the type II secretion system"/>
    <property type="evidence" value="ECO:0007669"/>
    <property type="project" value="InterPro"/>
</dbReference>
<evidence type="ECO:0000313" key="4">
    <source>
        <dbReference type="EMBL" id="QDU33606.1"/>
    </source>
</evidence>
<feature type="domain" description="DUF1559" evidence="3">
    <location>
        <begin position="39"/>
        <end position="132"/>
    </location>
</feature>
<gene>
    <name evidence="4" type="ORF">KS4_16580</name>
</gene>
<dbReference type="Gene3D" id="3.30.700.10">
    <property type="entry name" value="Glycoprotein, Type 4 Pilin"/>
    <property type="match status" value="1"/>
</dbReference>
<dbReference type="PANTHER" id="PTHR30093:SF2">
    <property type="entry name" value="TYPE II SECRETION SYSTEM PROTEIN H"/>
    <property type="match status" value="1"/>
</dbReference>
<accession>A0A517YTQ2</accession>
<dbReference type="AlphaFoldDB" id="A0A517YTQ2"/>
<dbReference type="InterPro" id="IPR045584">
    <property type="entry name" value="Pilin-like"/>
</dbReference>
<keyword evidence="2" id="KW-1133">Transmembrane helix</keyword>
<keyword evidence="1" id="KW-0488">Methylation</keyword>
<name>A0A517YTQ2_9BACT</name>
<evidence type="ECO:0000256" key="1">
    <source>
        <dbReference type="ARBA" id="ARBA00022481"/>
    </source>
</evidence>
<dbReference type="InterPro" id="IPR011453">
    <property type="entry name" value="DUF1559"/>
</dbReference>
<proteinExistence type="predicted"/>
<reference evidence="4 5" key="1">
    <citation type="submission" date="2019-02" db="EMBL/GenBank/DDBJ databases">
        <title>Deep-cultivation of Planctomycetes and their phenomic and genomic characterization uncovers novel biology.</title>
        <authorList>
            <person name="Wiegand S."/>
            <person name="Jogler M."/>
            <person name="Boedeker C."/>
            <person name="Pinto D."/>
            <person name="Vollmers J."/>
            <person name="Rivas-Marin E."/>
            <person name="Kohn T."/>
            <person name="Peeters S.H."/>
            <person name="Heuer A."/>
            <person name="Rast P."/>
            <person name="Oberbeckmann S."/>
            <person name="Bunk B."/>
            <person name="Jeske O."/>
            <person name="Meyerdierks A."/>
            <person name="Storesund J.E."/>
            <person name="Kallscheuer N."/>
            <person name="Luecker S."/>
            <person name="Lage O.M."/>
            <person name="Pohl T."/>
            <person name="Merkel B.J."/>
            <person name="Hornburger P."/>
            <person name="Mueller R.-W."/>
            <person name="Bruemmer F."/>
            <person name="Labrenz M."/>
            <person name="Spormann A.M."/>
            <person name="Op den Camp H."/>
            <person name="Overmann J."/>
            <person name="Amann R."/>
            <person name="Jetten M.S.M."/>
            <person name="Mascher T."/>
            <person name="Medema M.H."/>
            <person name="Devos D.P."/>
            <person name="Kaster A.-K."/>
            <person name="Ovreas L."/>
            <person name="Rohde M."/>
            <person name="Galperin M.Y."/>
            <person name="Jogler C."/>
        </authorList>
    </citation>
    <scope>NUCLEOTIDE SEQUENCE [LARGE SCALE GENOMIC DNA]</scope>
    <source>
        <strain evidence="4 5">KS4</strain>
    </source>
</reference>
<dbReference type="KEGG" id="pcor:KS4_16580"/>
<keyword evidence="5" id="KW-1185">Reference proteome</keyword>
<dbReference type="PANTHER" id="PTHR30093">
    <property type="entry name" value="GENERAL SECRETION PATHWAY PROTEIN G"/>
    <property type="match status" value="1"/>
</dbReference>
<feature type="transmembrane region" description="Helical" evidence="2">
    <location>
        <begin position="12"/>
        <end position="37"/>
    </location>
</feature>